<dbReference type="AlphaFoldDB" id="A0A0F4GHY9"/>
<protein>
    <recommendedName>
        <fullName evidence="2">SWIM-type domain-containing protein</fullName>
    </recommendedName>
</protein>
<dbReference type="GO" id="GO:0008270">
    <property type="term" value="F:zinc ion binding"/>
    <property type="evidence" value="ECO:0007669"/>
    <property type="project" value="UniProtKB-KW"/>
</dbReference>
<gene>
    <name evidence="3" type="ORF">TI39_contig593g00019</name>
</gene>
<sequence length="214" mass="23473">MGIQLEAHTSRQILSSLITSIPSAASPSQHGQNPLHNLSSDTRNIFLTLYAQFEKEFLPALDLLDRGLVTRLQVRRSNSDTASSQKDSPYKPLYLVRSAQQHHTRHGPIDHSTHYEVHLEAWSCSCPAFTFAAFPAVSVTDEGRGSTAASRRGPLASDDPPCVFGGVTRGEDTPVCKHLLACVLVRNCEMFEGFVEVREVEVEELAGWGAGWGD</sequence>
<evidence type="ECO:0000313" key="3">
    <source>
        <dbReference type="EMBL" id="KJX96986.1"/>
    </source>
</evidence>
<name>A0A0F4GHY9_9PEZI</name>
<dbReference type="EMBL" id="LAFY01000585">
    <property type="protein sequence ID" value="KJX96986.1"/>
    <property type="molecule type" value="Genomic_DNA"/>
</dbReference>
<keyword evidence="1" id="KW-0863">Zinc-finger</keyword>
<keyword evidence="4" id="KW-1185">Reference proteome</keyword>
<keyword evidence="1" id="KW-0479">Metal-binding</keyword>
<dbReference type="OrthoDB" id="5413281at2759"/>
<dbReference type="InterPro" id="IPR007527">
    <property type="entry name" value="Znf_SWIM"/>
</dbReference>
<dbReference type="PROSITE" id="PS50966">
    <property type="entry name" value="ZF_SWIM"/>
    <property type="match status" value="1"/>
</dbReference>
<dbReference type="STRING" id="1047168.A0A0F4GHY9"/>
<dbReference type="Proteomes" id="UP000033647">
    <property type="component" value="Unassembled WGS sequence"/>
</dbReference>
<keyword evidence="1" id="KW-0862">Zinc</keyword>
<organism evidence="3 4">
    <name type="scientific">Zymoseptoria brevis</name>
    <dbReference type="NCBI Taxonomy" id="1047168"/>
    <lineage>
        <taxon>Eukaryota</taxon>
        <taxon>Fungi</taxon>
        <taxon>Dikarya</taxon>
        <taxon>Ascomycota</taxon>
        <taxon>Pezizomycotina</taxon>
        <taxon>Dothideomycetes</taxon>
        <taxon>Dothideomycetidae</taxon>
        <taxon>Mycosphaerellales</taxon>
        <taxon>Mycosphaerellaceae</taxon>
        <taxon>Zymoseptoria</taxon>
    </lineage>
</organism>
<reference evidence="3 4" key="1">
    <citation type="submission" date="2015-03" db="EMBL/GenBank/DDBJ databases">
        <title>RNA-seq based gene annotation and comparative genomics of four Zymoseptoria species reveal species-specific pathogenicity related genes and transposable element activity.</title>
        <authorList>
            <person name="Grandaubert J."/>
            <person name="Bhattacharyya A."/>
            <person name="Stukenbrock E.H."/>
        </authorList>
    </citation>
    <scope>NUCLEOTIDE SEQUENCE [LARGE SCALE GENOMIC DNA]</scope>
    <source>
        <strain evidence="3 4">Zb18110</strain>
    </source>
</reference>
<proteinExistence type="predicted"/>
<evidence type="ECO:0000313" key="4">
    <source>
        <dbReference type="Proteomes" id="UP000033647"/>
    </source>
</evidence>
<accession>A0A0F4GHY9</accession>
<comment type="caution">
    <text evidence="3">The sequence shown here is derived from an EMBL/GenBank/DDBJ whole genome shotgun (WGS) entry which is preliminary data.</text>
</comment>
<evidence type="ECO:0000259" key="2">
    <source>
        <dbReference type="PROSITE" id="PS50966"/>
    </source>
</evidence>
<evidence type="ECO:0000256" key="1">
    <source>
        <dbReference type="PROSITE-ProRule" id="PRU00325"/>
    </source>
</evidence>
<feature type="domain" description="SWIM-type" evidence="2">
    <location>
        <begin position="115"/>
        <end position="187"/>
    </location>
</feature>